<dbReference type="InterPro" id="IPR001905">
    <property type="entry name" value="Ammonium_transpt"/>
</dbReference>
<dbReference type="Proteomes" id="UP000504636">
    <property type="component" value="Unplaced"/>
</dbReference>
<feature type="transmembrane region" description="Helical" evidence="8">
    <location>
        <begin position="348"/>
        <end position="371"/>
    </location>
</feature>
<dbReference type="Pfam" id="PF00909">
    <property type="entry name" value="Ammonium_transp"/>
    <property type="match status" value="1"/>
</dbReference>
<feature type="transmembrane region" description="Helical" evidence="8">
    <location>
        <begin position="235"/>
        <end position="253"/>
    </location>
</feature>
<keyword evidence="6 8" id="KW-0472">Membrane</keyword>
<dbReference type="GO" id="GO:0008519">
    <property type="term" value="F:ammonium channel activity"/>
    <property type="evidence" value="ECO:0007669"/>
    <property type="project" value="InterPro"/>
</dbReference>
<feature type="transmembrane region" description="Helical" evidence="8">
    <location>
        <begin position="317"/>
        <end position="336"/>
    </location>
</feature>
<comment type="similarity">
    <text evidence="2 8">Belongs to the ammonia transporter channel (TC 1.A.11.2) family.</text>
</comment>
<organism evidence="10">
    <name type="scientific">Mytilinidion resinicola</name>
    <dbReference type="NCBI Taxonomy" id="574789"/>
    <lineage>
        <taxon>Eukaryota</taxon>
        <taxon>Fungi</taxon>
        <taxon>Dikarya</taxon>
        <taxon>Ascomycota</taxon>
        <taxon>Pezizomycotina</taxon>
        <taxon>Dothideomycetes</taxon>
        <taxon>Pleosporomycetidae</taxon>
        <taxon>Mytilinidiales</taxon>
        <taxon>Mytilinidiaceae</taxon>
        <taxon>Mytilinidion</taxon>
    </lineage>
</organism>
<reference evidence="12" key="3">
    <citation type="submission" date="2025-04" db="UniProtKB">
        <authorList>
            <consortium name="RefSeq"/>
        </authorList>
    </citation>
    <scope>IDENTIFICATION</scope>
    <source>
        <strain evidence="12">CBS 304.34</strain>
    </source>
</reference>
<evidence type="ECO:0000256" key="1">
    <source>
        <dbReference type="ARBA" id="ARBA00004141"/>
    </source>
</evidence>
<dbReference type="EMBL" id="MU003696">
    <property type="protein sequence ID" value="KAF2813407.1"/>
    <property type="molecule type" value="Genomic_DNA"/>
</dbReference>
<gene>
    <name evidence="10 12" type="ORF">BDZ99DRAFT_381312</name>
</gene>
<evidence type="ECO:0000256" key="6">
    <source>
        <dbReference type="ARBA" id="ARBA00023136"/>
    </source>
</evidence>
<keyword evidence="7 8" id="KW-0924">Ammonia transport</keyword>
<dbReference type="InterPro" id="IPR029020">
    <property type="entry name" value="Ammonium/urea_transptr"/>
</dbReference>
<dbReference type="RefSeq" id="XP_033580371.1">
    <property type="nucleotide sequence ID" value="XM_033715233.1"/>
</dbReference>
<feature type="transmembrane region" description="Helical" evidence="8">
    <location>
        <begin position="43"/>
        <end position="64"/>
    </location>
</feature>
<evidence type="ECO:0000256" key="5">
    <source>
        <dbReference type="ARBA" id="ARBA00022989"/>
    </source>
</evidence>
<evidence type="ECO:0000256" key="7">
    <source>
        <dbReference type="ARBA" id="ARBA00023177"/>
    </source>
</evidence>
<dbReference type="Gene3D" id="1.10.3430.10">
    <property type="entry name" value="Ammonium transporter AmtB like domains"/>
    <property type="match status" value="1"/>
</dbReference>
<feature type="transmembrane region" description="Helical" evidence="8">
    <location>
        <begin position="190"/>
        <end position="214"/>
    </location>
</feature>
<evidence type="ECO:0000259" key="9">
    <source>
        <dbReference type="Pfam" id="PF00909"/>
    </source>
</evidence>
<feature type="transmembrane region" description="Helical" evidence="8">
    <location>
        <begin position="265"/>
        <end position="286"/>
    </location>
</feature>
<evidence type="ECO:0000256" key="4">
    <source>
        <dbReference type="ARBA" id="ARBA00022692"/>
    </source>
</evidence>
<feature type="transmembrane region" description="Helical" evidence="8">
    <location>
        <begin position="293"/>
        <end position="311"/>
    </location>
</feature>
<dbReference type="PROSITE" id="PS01219">
    <property type="entry name" value="AMMONIUM_TRANSP"/>
    <property type="match status" value="1"/>
</dbReference>
<reference evidence="12" key="2">
    <citation type="submission" date="2020-04" db="EMBL/GenBank/DDBJ databases">
        <authorList>
            <consortium name="NCBI Genome Project"/>
        </authorList>
    </citation>
    <scope>NUCLEOTIDE SEQUENCE</scope>
    <source>
        <strain evidence="12">CBS 304.34</strain>
    </source>
</reference>
<evidence type="ECO:0000256" key="8">
    <source>
        <dbReference type="RuleBase" id="RU362002"/>
    </source>
</evidence>
<feature type="transmembrane region" description="Helical" evidence="8">
    <location>
        <begin position="76"/>
        <end position="94"/>
    </location>
</feature>
<evidence type="ECO:0000256" key="3">
    <source>
        <dbReference type="ARBA" id="ARBA00022448"/>
    </source>
</evidence>
<dbReference type="OrthoDB" id="534912at2759"/>
<feature type="transmembrane region" description="Helical" evidence="8">
    <location>
        <begin position="163"/>
        <end position="184"/>
    </location>
</feature>
<dbReference type="SUPFAM" id="SSF111352">
    <property type="entry name" value="Ammonium transporter"/>
    <property type="match status" value="1"/>
</dbReference>
<dbReference type="FunFam" id="1.10.3430.10:FF:000003">
    <property type="entry name" value="Ammonium transporter"/>
    <property type="match status" value="1"/>
</dbReference>
<dbReference type="InterPro" id="IPR018047">
    <property type="entry name" value="Ammonium_transpt_CS"/>
</dbReference>
<accession>A0A6A6YZL9</accession>
<dbReference type="PANTHER" id="PTHR43029:SF10">
    <property type="entry name" value="AMMONIUM TRANSPORTER MEP2"/>
    <property type="match status" value="1"/>
</dbReference>
<reference evidence="10 12" key="1">
    <citation type="journal article" date="2020" name="Stud. Mycol.">
        <title>101 Dothideomycetes genomes: a test case for predicting lifestyles and emergence of pathogens.</title>
        <authorList>
            <person name="Haridas S."/>
            <person name="Albert R."/>
            <person name="Binder M."/>
            <person name="Bloem J."/>
            <person name="Labutti K."/>
            <person name="Salamov A."/>
            <person name="Andreopoulos B."/>
            <person name="Baker S."/>
            <person name="Barry K."/>
            <person name="Bills G."/>
            <person name="Bluhm B."/>
            <person name="Cannon C."/>
            <person name="Castanera R."/>
            <person name="Culley D."/>
            <person name="Daum C."/>
            <person name="Ezra D."/>
            <person name="Gonzalez J."/>
            <person name="Henrissat B."/>
            <person name="Kuo A."/>
            <person name="Liang C."/>
            <person name="Lipzen A."/>
            <person name="Lutzoni F."/>
            <person name="Magnuson J."/>
            <person name="Mondo S."/>
            <person name="Nolan M."/>
            <person name="Ohm R."/>
            <person name="Pangilinan J."/>
            <person name="Park H.-J."/>
            <person name="Ramirez L."/>
            <person name="Alfaro M."/>
            <person name="Sun H."/>
            <person name="Tritt A."/>
            <person name="Yoshinaga Y."/>
            <person name="Zwiers L.-H."/>
            <person name="Turgeon B."/>
            <person name="Goodwin S."/>
            <person name="Spatafora J."/>
            <person name="Crous P."/>
            <person name="Grigoriev I."/>
        </authorList>
    </citation>
    <scope>NUCLEOTIDE SEQUENCE</scope>
    <source>
        <strain evidence="10 12">CBS 304.34</strain>
    </source>
</reference>
<dbReference type="PANTHER" id="PTHR43029">
    <property type="entry name" value="AMMONIUM TRANSPORTER MEP2"/>
    <property type="match status" value="1"/>
</dbReference>
<evidence type="ECO:0000256" key="2">
    <source>
        <dbReference type="ARBA" id="ARBA00005887"/>
    </source>
</evidence>
<name>A0A6A6YZL9_9PEZI</name>
<evidence type="ECO:0000313" key="11">
    <source>
        <dbReference type="Proteomes" id="UP000504636"/>
    </source>
</evidence>
<keyword evidence="3 8" id="KW-0813">Transport</keyword>
<keyword evidence="5 8" id="KW-1133">Transmembrane helix</keyword>
<feature type="domain" description="Ammonium transporter AmtB-like" evidence="9">
    <location>
        <begin position="44"/>
        <end position="452"/>
    </location>
</feature>
<protein>
    <recommendedName>
        <fullName evidence="8">Ammonium transporter</fullName>
    </recommendedName>
</protein>
<dbReference type="NCBIfam" id="TIGR00836">
    <property type="entry name" value="amt"/>
    <property type="match status" value="1"/>
</dbReference>
<dbReference type="InterPro" id="IPR024041">
    <property type="entry name" value="NH4_transpt_AmtB-like_dom"/>
</dbReference>
<evidence type="ECO:0000313" key="12">
    <source>
        <dbReference type="RefSeq" id="XP_033580371.1"/>
    </source>
</evidence>
<proteinExistence type="inferred from homology"/>
<dbReference type="GeneID" id="54456126"/>
<keyword evidence="11" id="KW-1185">Reference proteome</keyword>
<dbReference type="GO" id="GO:0005886">
    <property type="term" value="C:plasma membrane"/>
    <property type="evidence" value="ECO:0007669"/>
    <property type="project" value="UniProtKB-SubCell"/>
</dbReference>
<sequence length="461" mass="49594">MAESTDPQPLPYVPLQPFNNDSLATGGDSLLYDLNVFYNAGDIAWMITSTALVLLMIPGVGFFYSGLARRKSALSLLWLSVMATAVVSFQWFFWGYSLTFSHKAGRYIGALDNFGFKDVLAAPSVGSPRIPDLLFAVYQGMFAAITVALAVGAVAERGKMLPCVIYMFVWTTVVYDPIACWTWNPKGWVYQMGGLDFAGGTPVHIASGTAALAYSYMLGKRRGHGTQELNYRPHNVTHIVIGTVFLWVGWFGFNAGSALSANLRAVMAAVVTNLAACVGGMTWCLVDYRLERKWSTVGFCSGVIAGLVAITPGSGYVPAWAAVVYGVCGGIACNYATKLKYFLRCDDALDIFAVHAVGGFVGNICTAFFAADYIAHLDGFNHIDGGWLNHHWIQLAYQLADSVSGGAYSFGGTCIILGCLDGIGKFVPALKLRATEEEEVLGIDDVEIGEFAVSLPPPITT</sequence>
<evidence type="ECO:0000313" key="10">
    <source>
        <dbReference type="EMBL" id="KAF2813407.1"/>
    </source>
</evidence>
<feature type="transmembrane region" description="Helical" evidence="8">
    <location>
        <begin position="133"/>
        <end position="151"/>
    </location>
</feature>
<comment type="subcellular location">
    <subcellularLocation>
        <location evidence="8">Cell membrane</location>
        <topology evidence="8">Multi-pass membrane protein</topology>
    </subcellularLocation>
    <subcellularLocation>
        <location evidence="1">Membrane</location>
        <topology evidence="1">Multi-pass membrane protein</topology>
    </subcellularLocation>
</comment>
<keyword evidence="4 8" id="KW-0812">Transmembrane</keyword>
<dbReference type="AlphaFoldDB" id="A0A6A6YZL9"/>